<evidence type="ECO:0000313" key="2">
    <source>
        <dbReference type="EnsemblProtists" id="EKX37556"/>
    </source>
</evidence>
<reference evidence="1 3" key="1">
    <citation type="journal article" date="2012" name="Nature">
        <title>Algal genomes reveal evolutionary mosaicism and the fate of nucleomorphs.</title>
        <authorList>
            <consortium name="DOE Joint Genome Institute"/>
            <person name="Curtis B.A."/>
            <person name="Tanifuji G."/>
            <person name="Burki F."/>
            <person name="Gruber A."/>
            <person name="Irimia M."/>
            <person name="Maruyama S."/>
            <person name="Arias M.C."/>
            <person name="Ball S.G."/>
            <person name="Gile G.H."/>
            <person name="Hirakawa Y."/>
            <person name="Hopkins J.F."/>
            <person name="Kuo A."/>
            <person name="Rensing S.A."/>
            <person name="Schmutz J."/>
            <person name="Symeonidi A."/>
            <person name="Elias M."/>
            <person name="Eveleigh R.J."/>
            <person name="Herman E.K."/>
            <person name="Klute M.J."/>
            <person name="Nakayama T."/>
            <person name="Obornik M."/>
            <person name="Reyes-Prieto A."/>
            <person name="Armbrust E.V."/>
            <person name="Aves S.J."/>
            <person name="Beiko R.G."/>
            <person name="Coutinho P."/>
            <person name="Dacks J.B."/>
            <person name="Durnford D.G."/>
            <person name="Fast N.M."/>
            <person name="Green B.R."/>
            <person name="Grisdale C.J."/>
            <person name="Hempel F."/>
            <person name="Henrissat B."/>
            <person name="Hoppner M.P."/>
            <person name="Ishida K."/>
            <person name="Kim E."/>
            <person name="Koreny L."/>
            <person name="Kroth P.G."/>
            <person name="Liu Y."/>
            <person name="Malik S.B."/>
            <person name="Maier U.G."/>
            <person name="McRose D."/>
            <person name="Mock T."/>
            <person name="Neilson J.A."/>
            <person name="Onodera N.T."/>
            <person name="Poole A.M."/>
            <person name="Pritham E.J."/>
            <person name="Richards T.A."/>
            <person name="Rocap G."/>
            <person name="Roy S.W."/>
            <person name="Sarai C."/>
            <person name="Schaack S."/>
            <person name="Shirato S."/>
            <person name="Slamovits C.H."/>
            <person name="Spencer D.F."/>
            <person name="Suzuki S."/>
            <person name="Worden A.Z."/>
            <person name="Zauner S."/>
            <person name="Barry K."/>
            <person name="Bell C."/>
            <person name="Bharti A.K."/>
            <person name="Crow J.A."/>
            <person name="Grimwood J."/>
            <person name="Kramer R."/>
            <person name="Lindquist E."/>
            <person name="Lucas S."/>
            <person name="Salamov A."/>
            <person name="McFadden G.I."/>
            <person name="Lane C.E."/>
            <person name="Keeling P.J."/>
            <person name="Gray M.W."/>
            <person name="Grigoriev I.V."/>
            <person name="Archibald J.M."/>
        </authorList>
    </citation>
    <scope>NUCLEOTIDE SEQUENCE</scope>
    <source>
        <strain evidence="1 3">CCMP2712</strain>
    </source>
</reference>
<gene>
    <name evidence="1" type="ORF">GUITHDRAFT_116363</name>
</gene>
<sequence>MLNLVHSEKGFQLERLNDSNTQQVPEELSVFVPDAFRDQFLSFAHFKYYGINSEFCNAVKLQDPAVQKAIAKLQTFADDNASTVWNQSMTNGGKRALSLIEKIENATSHDSFLQNVETALNYVCGNQELVNLFLIATSSYWGQLPRPSAVFQKVIQLQGHS</sequence>
<dbReference type="EMBL" id="JH993058">
    <property type="protein sequence ID" value="EKX37556.1"/>
    <property type="molecule type" value="Genomic_DNA"/>
</dbReference>
<name>L1IMR3_GUITC</name>
<keyword evidence="3" id="KW-1185">Reference proteome</keyword>
<evidence type="ECO:0000313" key="1">
    <source>
        <dbReference type="EMBL" id="EKX37556.1"/>
    </source>
</evidence>
<reference evidence="3" key="2">
    <citation type="submission" date="2012-11" db="EMBL/GenBank/DDBJ databases">
        <authorList>
            <person name="Kuo A."/>
            <person name="Curtis B.A."/>
            <person name="Tanifuji G."/>
            <person name="Burki F."/>
            <person name="Gruber A."/>
            <person name="Irimia M."/>
            <person name="Maruyama S."/>
            <person name="Arias M.C."/>
            <person name="Ball S.G."/>
            <person name="Gile G.H."/>
            <person name="Hirakawa Y."/>
            <person name="Hopkins J.F."/>
            <person name="Rensing S.A."/>
            <person name="Schmutz J."/>
            <person name="Symeonidi A."/>
            <person name="Elias M."/>
            <person name="Eveleigh R.J."/>
            <person name="Herman E.K."/>
            <person name="Klute M.J."/>
            <person name="Nakayama T."/>
            <person name="Obornik M."/>
            <person name="Reyes-Prieto A."/>
            <person name="Armbrust E.V."/>
            <person name="Aves S.J."/>
            <person name="Beiko R.G."/>
            <person name="Coutinho P."/>
            <person name="Dacks J.B."/>
            <person name="Durnford D.G."/>
            <person name="Fast N.M."/>
            <person name="Green B.R."/>
            <person name="Grisdale C."/>
            <person name="Hempe F."/>
            <person name="Henrissat B."/>
            <person name="Hoppner M.P."/>
            <person name="Ishida K.-I."/>
            <person name="Kim E."/>
            <person name="Koreny L."/>
            <person name="Kroth P.G."/>
            <person name="Liu Y."/>
            <person name="Malik S.-B."/>
            <person name="Maier U.G."/>
            <person name="McRose D."/>
            <person name="Mock T."/>
            <person name="Neilson J.A."/>
            <person name="Onodera N.T."/>
            <person name="Poole A.M."/>
            <person name="Pritham E.J."/>
            <person name="Richards T.A."/>
            <person name="Rocap G."/>
            <person name="Roy S.W."/>
            <person name="Sarai C."/>
            <person name="Schaack S."/>
            <person name="Shirato S."/>
            <person name="Slamovits C.H."/>
            <person name="Spencer D.F."/>
            <person name="Suzuki S."/>
            <person name="Worden A.Z."/>
            <person name="Zauner S."/>
            <person name="Barry K."/>
            <person name="Bell C."/>
            <person name="Bharti A.K."/>
            <person name="Crow J.A."/>
            <person name="Grimwood J."/>
            <person name="Kramer R."/>
            <person name="Lindquist E."/>
            <person name="Lucas S."/>
            <person name="Salamov A."/>
            <person name="McFadden G.I."/>
            <person name="Lane C.E."/>
            <person name="Keeling P.J."/>
            <person name="Gray M.W."/>
            <person name="Grigoriev I.V."/>
            <person name="Archibald J.M."/>
        </authorList>
    </citation>
    <scope>NUCLEOTIDE SEQUENCE</scope>
    <source>
        <strain evidence="3">CCMP2712</strain>
    </source>
</reference>
<accession>L1IMR3</accession>
<dbReference type="GeneID" id="17294249"/>
<reference evidence="2" key="3">
    <citation type="submission" date="2015-06" db="UniProtKB">
        <authorList>
            <consortium name="EnsemblProtists"/>
        </authorList>
    </citation>
    <scope>IDENTIFICATION</scope>
</reference>
<dbReference type="EnsemblProtists" id="EKX37556">
    <property type="protein sequence ID" value="EKX37556"/>
    <property type="gene ID" value="GUITHDRAFT_116363"/>
</dbReference>
<dbReference type="PaxDb" id="55529-EKX37556"/>
<evidence type="ECO:0000313" key="3">
    <source>
        <dbReference type="Proteomes" id="UP000011087"/>
    </source>
</evidence>
<proteinExistence type="predicted"/>
<dbReference type="RefSeq" id="XP_005824536.1">
    <property type="nucleotide sequence ID" value="XM_005824479.1"/>
</dbReference>
<protein>
    <submittedName>
        <fullName evidence="1 2">Uncharacterized protein</fullName>
    </submittedName>
</protein>
<dbReference type="AlphaFoldDB" id="L1IMR3"/>
<dbReference type="Proteomes" id="UP000011087">
    <property type="component" value="Unassembled WGS sequence"/>
</dbReference>
<dbReference type="KEGG" id="gtt:GUITHDRAFT_116363"/>
<dbReference type="HOGENOM" id="CLU_1646965_0_0_1"/>
<organism evidence="1">
    <name type="scientific">Guillardia theta (strain CCMP2712)</name>
    <name type="common">Cryptophyte</name>
    <dbReference type="NCBI Taxonomy" id="905079"/>
    <lineage>
        <taxon>Eukaryota</taxon>
        <taxon>Cryptophyceae</taxon>
        <taxon>Pyrenomonadales</taxon>
        <taxon>Geminigeraceae</taxon>
        <taxon>Guillardia</taxon>
    </lineage>
</organism>